<sequence>GLADGLIAMWGWKGGVSFLQLDKKSRSSNVLVTFWLDAANEVKLLRGQRDTGNPSDVFCEFEVFTKSEKVLFKADNGRFLSLIARGHLNIEAAKDGPDQFCEFTPSIGDIVSPKFEIISVDFKNVSALPEKPIVVKKETYRNSSSVEQKHKFNMSWTKTESETTTWNHAWGLTCTVSFECEFIVKFKSEISVSYSGSYGTSSTKEKSITMGEETEVTIPPHKKVTANLIVSKQEDCDIPFTAKIKKIKSNGEVQEFMEEGTWKGVIYENVHVDIKEEDL</sequence>
<reference evidence="1" key="2">
    <citation type="submission" date="2025-09" db="UniProtKB">
        <authorList>
            <consortium name="Ensembl"/>
        </authorList>
    </citation>
    <scope>IDENTIFICATION</scope>
</reference>
<organism evidence="1 2">
    <name type="scientific">Paramormyrops kingsleyae</name>
    <dbReference type="NCBI Taxonomy" id="1676925"/>
    <lineage>
        <taxon>Eukaryota</taxon>
        <taxon>Metazoa</taxon>
        <taxon>Chordata</taxon>
        <taxon>Craniata</taxon>
        <taxon>Vertebrata</taxon>
        <taxon>Euteleostomi</taxon>
        <taxon>Actinopterygii</taxon>
        <taxon>Neopterygii</taxon>
        <taxon>Teleostei</taxon>
        <taxon>Osteoglossocephala</taxon>
        <taxon>Osteoglossomorpha</taxon>
        <taxon>Osteoglossiformes</taxon>
        <taxon>Mormyridae</taxon>
        <taxon>Paramormyrops</taxon>
    </lineage>
</organism>
<proteinExistence type="predicted"/>
<evidence type="ECO:0000313" key="1">
    <source>
        <dbReference type="Ensembl" id="ENSPKIP00000031801.1"/>
    </source>
</evidence>
<dbReference type="Ensembl" id="ENSPKIT00000012655.1">
    <property type="protein sequence ID" value="ENSPKIP00000031801.1"/>
    <property type="gene ID" value="ENSPKIG00000012133.1"/>
</dbReference>
<dbReference type="AlphaFoldDB" id="A0A3B3SP24"/>
<dbReference type="InterPro" id="IPR053237">
    <property type="entry name" value="Natterin_C"/>
</dbReference>
<reference evidence="1" key="1">
    <citation type="submission" date="2025-08" db="UniProtKB">
        <authorList>
            <consortium name="Ensembl"/>
        </authorList>
    </citation>
    <scope>IDENTIFICATION</scope>
</reference>
<dbReference type="GeneTree" id="ENSGT00940000179714"/>
<accession>A0A3B3SP24</accession>
<dbReference type="PANTHER" id="PTHR39244:SF5">
    <property type="entry name" value="NATTERIN-3-LIKE"/>
    <property type="match status" value="1"/>
</dbReference>
<keyword evidence="2" id="KW-1185">Reference proteome</keyword>
<dbReference type="InterPro" id="IPR004991">
    <property type="entry name" value="Aerolysin-like"/>
</dbReference>
<dbReference type="Pfam" id="PF03318">
    <property type="entry name" value="ETX_MTX2"/>
    <property type="match status" value="1"/>
</dbReference>
<dbReference type="SUPFAM" id="SSF56973">
    <property type="entry name" value="Aerolisin/ETX pore-forming domain"/>
    <property type="match status" value="1"/>
</dbReference>
<dbReference type="Gene3D" id="2.170.15.10">
    <property type="entry name" value="Proaerolysin, chain A, domain 3"/>
    <property type="match status" value="1"/>
</dbReference>
<dbReference type="Proteomes" id="UP000261540">
    <property type="component" value="Unplaced"/>
</dbReference>
<name>A0A3B3SP24_9TELE</name>
<evidence type="ECO:0000313" key="2">
    <source>
        <dbReference type="Proteomes" id="UP000261540"/>
    </source>
</evidence>
<dbReference type="PANTHER" id="PTHR39244">
    <property type="entry name" value="NATTERIN-4"/>
    <property type="match status" value="1"/>
</dbReference>
<protein>
    <submittedName>
        <fullName evidence="1">Uncharacterized protein</fullName>
    </submittedName>
</protein>